<gene>
    <name evidence="5" type="ORF">SPSC_01098</name>
</gene>
<feature type="compositionally biased region" description="Acidic residues" evidence="4">
    <location>
        <begin position="118"/>
        <end position="128"/>
    </location>
</feature>
<feature type="region of interest" description="Disordered" evidence="4">
    <location>
        <begin position="357"/>
        <end position="382"/>
    </location>
</feature>
<dbReference type="PANTHER" id="PTHR15052:SF2">
    <property type="entry name" value="GENERAL TRANSCRIPTION FACTOR 3C POLYPEPTIDE 2"/>
    <property type="match status" value="1"/>
</dbReference>
<evidence type="ECO:0000256" key="2">
    <source>
        <dbReference type="ARBA" id="ARBA00023163"/>
    </source>
</evidence>
<evidence type="ECO:0000256" key="1">
    <source>
        <dbReference type="ARBA" id="ARBA00004123"/>
    </source>
</evidence>
<evidence type="ECO:0000256" key="4">
    <source>
        <dbReference type="SAM" id="MobiDB-lite"/>
    </source>
</evidence>
<organism evidence="5">
    <name type="scientific">Sporisorium scitamineum</name>
    <dbReference type="NCBI Taxonomy" id="49012"/>
    <lineage>
        <taxon>Eukaryota</taxon>
        <taxon>Fungi</taxon>
        <taxon>Dikarya</taxon>
        <taxon>Basidiomycota</taxon>
        <taxon>Ustilaginomycotina</taxon>
        <taxon>Ustilaginomycetes</taxon>
        <taxon>Ustilaginales</taxon>
        <taxon>Ustilaginaceae</taxon>
        <taxon>Sporisorium</taxon>
    </lineage>
</organism>
<reference evidence="5" key="1">
    <citation type="submission" date="2014-06" db="EMBL/GenBank/DDBJ databases">
        <authorList>
            <person name="Ju J."/>
            <person name="Zhang J."/>
        </authorList>
    </citation>
    <scope>NUCLEOTIDE SEQUENCE</scope>
    <source>
        <strain evidence="5">SscI8</strain>
    </source>
</reference>
<protein>
    <submittedName>
        <fullName evidence="5">Uncharacterized protein (C-terminal)</fullName>
    </submittedName>
</protein>
<sequence length="913" mass="98436">MPAASSKRTTPARKKAKVVQEQAEASTPDSLETPTPPIEADDDDDDDEDFVPSTPPSKGKATPSSSRTKAKRNASARMGKSSLPTDGPTDVPALDTPAKTTPVRPPRSPKGKGKAKLEDDDYEDDDEELFYGKNPDLEIFTQEGPLSTLNRAQLKTQKPRSLRPLWLQGVYHPPFFGIPPTDLASSVSNEDADSQPAEIRNGRSVAKALPWPDDGHARTKLDSNAYPLIKKDLMSFWYGQVGYVPHEGIYDWGWFPGKPVGWAQSIERSKWAQEARKSGATSELVAQGQRSGWPFIRPWLDTQFQTPTILSSKDAQPFLQDTTTPQRSALRHPTTVMKLAVPELTMRNRLKRSVIRDTPKSLKKTARAKAGASGGADADLGAENDDDAAAAAAAADEGEDTIAALDANQEPINLDDPKFANIPNLGFEEKGPVCGDVLHVSVGPPDQEVPVQIAKGTSKRLDSLGVVPDEGHLLNAGGHVYALDWVPVPVHLNTGKEYFVVSAAASKAPLTMIGQKQARPVPASLQIWSVAPDSPVASSSAATSGEKDKGEARLEMVLCHEAGAAFKLAWCPIGHDFVDSKEGDTPRRLGLLAGCFADGSLSVFSVPHPDFVRGKGSKNPPQGPMHIRLDPILRLEHPQQAATSLAWAGGELLAFGGSHGWIGVWNAGQILRSPHPPLPPPPPKYVVRAHRSSITDLTFILSPPLDPNGIARTSASPTTLFTVSLDGWTSIIDLVRATSTPIERTRAVHYAVCFSPFSGGSLVHENADGSVTHYSTRAEEMLRSRLISHTPSRVVSMSASGCHPMIAMGSAHGELKVANVLRTMRRTQRIHVAVYQLVVDRSTGALTVRHHVKPEVATLAEGKMWHLGQWHPCLAVTAARWNGNLGRGRLVLSGTACGMVKVDFVKPPYEGLS</sequence>
<evidence type="ECO:0000256" key="3">
    <source>
        <dbReference type="ARBA" id="ARBA00023242"/>
    </source>
</evidence>
<dbReference type="InterPro" id="IPR052416">
    <property type="entry name" value="GTF3C_component"/>
</dbReference>
<dbReference type="InterPro" id="IPR001680">
    <property type="entry name" value="WD40_rpt"/>
</dbReference>
<dbReference type="SMART" id="SM00320">
    <property type="entry name" value="WD40"/>
    <property type="match status" value="4"/>
</dbReference>
<name>A0A127Z8L9_9BASI</name>
<dbReference type="Gene3D" id="2.130.10.10">
    <property type="entry name" value="YVTN repeat-like/Quinoprotein amine dehydrogenase"/>
    <property type="match status" value="2"/>
</dbReference>
<dbReference type="GO" id="GO:0005634">
    <property type="term" value="C:nucleus"/>
    <property type="evidence" value="ECO:0007669"/>
    <property type="project" value="UniProtKB-SubCell"/>
</dbReference>
<dbReference type="GO" id="GO:0006383">
    <property type="term" value="P:transcription by RNA polymerase III"/>
    <property type="evidence" value="ECO:0007669"/>
    <property type="project" value="TreeGrafter"/>
</dbReference>
<comment type="subcellular location">
    <subcellularLocation>
        <location evidence="1">Nucleus</location>
    </subcellularLocation>
</comment>
<dbReference type="OrthoDB" id="4703at2759"/>
<feature type="compositionally biased region" description="Low complexity" evidence="4">
    <location>
        <begin position="368"/>
        <end position="379"/>
    </location>
</feature>
<dbReference type="PANTHER" id="PTHR15052">
    <property type="entry name" value="RNA POLYMERASE III TRANSCRIPTION INITIATION FACTOR COMPLEX SUBUNIT"/>
    <property type="match status" value="1"/>
</dbReference>
<dbReference type="GO" id="GO:0000127">
    <property type="term" value="C:transcription factor TFIIIC complex"/>
    <property type="evidence" value="ECO:0007669"/>
    <property type="project" value="TreeGrafter"/>
</dbReference>
<feature type="region of interest" description="Disordered" evidence="4">
    <location>
        <begin position="1"/>
        <end position="128"/>
    </location>
</feature>
<keyword evidence="2" id="KW-0804">Transcription</keyword>
<evidence type="ECO:0000313" key="5">
    <source>
        <dbReference type="EMBL" id="CDU22468.1"/>
    </source>
</evidence>
<accession>A0A127Z8L9</accession>
<keyword evidence="3" id="KW-0539">Nucleus</keyword>
<proteinExistence type="predicted"/>
<dbReference type="SUPFAM" id="SSF50978">
    <property type="entry name" value="WD40 repeat-like"/>
    <property type="match status" value="1"/>
</dbReference>
<dbReference type="InterPro" id="IPR015943">
    <property type="entry name" value="WD40/YVTN_repeat-like_dom_sf"/>
</dbReference>
<feature type="compositionally biased region" description="Polar residues" evidence="4">
    <location>
        <begin position="23"/>
        <end position="33"/>
    </location>
</feature>
<dbReference type="EMBL" id="LK056656">
    <property type="protein sequence ID" value="CDU22468.1"/>
    <property type="molecule type" value="Genomic_DNA"/>
</dbReference>
<dbReference type="InterPro" id="IPR036322">
    <property type="entry name" value="WD40_repeat_dom_sf"/>
</dbReference>
<dbReference type="AlphaFoldDB" id="A0A127Z8L9"/>
<feature type="compositionally biased region" description="Acidic residues" evidence="4">
    <location>
        <begin position="39"/>
        <end position="50"/>
    </location>
</feature>